<dbReference type="AlphaFoldDB" id="A0A9N9DPR6"/>
<gene>
    <name evidence="1" type="ORF">FCALED_LOCUS10908</name>
</gene>
<sequence>QNLKLDDDDLEILHKEKITGLFFLGLNEEKFHSVGFALGTATLLAKEIQTFKEKPKRVFSSYRNLKEVLAKYNIDGNGIGTICQFLLATYKLENDDKELRKLENIGTMLADSNEAIRCEYILTILHALLYIVKRIIKKELTLAPQLEVISEESIGRVDYAIKALEELIYIMEGKLH</sequence>
<protein>
    <submittedName>
        <fullName evidence="1">6703_t:CDS:1</fullName>
    </submittedName>
</protein>
<organism evidence="1 2">
    <name type="scientific">Funneliformis caledonium</name>
    <dbReference type="NCBI Taxonomy" id="1117310"/>
    <lineage>
        <taxon>Eukaryota</taxon>
        <taxon>Fungi</taxon>
        <taxon>Fungi incertae sedis</taxon>
        <taxon>Mucoromycota</taxon>
        <taxon>Glomeromycotina</taxon>
        <taxon>Glomeromycetes</taxon>
        <taxon>Glomerales</taxon>
        <taxon>Glomeraceae</taxon>
        <taxon>Funneliformis</taxon>
    </lineage>
</organism>
<name>A0A9N9DPR6_9GLOM</name>
<reference evidence="1" key="1">
    <citation type="submission" date="2021-06" db="EMBL/GenBank/DDBJ databases">
        <authorList>
            <person name="Kallberg Y."/>
            <person name="Tangrot J."/>
            <person name="Rosling A."/>
        </authorList>
    </citation>
    <scope>NUCLEOTIDE SEQUENCE</scope>
    <source>
        <strain evidence="1">UK204</strain>
    </source>
</reference>
<accession>A0A9N9DPR6</accession>
<evidence type="ECO:0000313" key="1">
    <source>
        <dbReference type="EMBL" id="CAG8647890.1"/>
    </source>
</evidence>
<comment type="caution">
    <text evidence="1">The sequence shown here is derived from an EMBL/GenBank/DDBJ whole genome shotgun (WGS) entry which is preliminary data.</text>
</comment>
<feature type="non-terminal residue" evidence="1">
    <location>
        <position position="176"/>
    </location>
</feature>
<evidence type="ECO:0000313" key="2">
    <source>
        <dbReference type="Proteomes" id="UP000789570"/>
    </source>
</evidence>
<proteinExistence type="predicted"/>
<keyword evidence="2" id="KW-1185">Reference proteome</keyword>
<dbReference type="OrthoDB" id="2410377at2759"/>
<dbReference type="Gene3D" id="1.10.150.50">
    <property type="entry name" value="Transcription Factor, Ets-1"/>
    <property type="match status" value="1"/>
</dbReference>
<dbReference type="InterPro" id="IPR013761">
    <property type="entry name" value="SAM/pointed_sf"/>
</dbReference>
<dbReference type="EMBL" id="CAJVPQ010004262">
    <property type="protein sequence ID" value="CAG8647890.1"/>
    <property type="molecule type" value="Genomic_DNA"/>
</dbReference>
<dbReference type="Proteomes" id="UP000789570">
    <property type="component" value="Unassembled WGS sequence"/>
</dbReference>